<comment type="similarity">
    <text evidence="2">Belongs to the multi antimicrobial extrusion (MATE) (TC 2.A.66.1) family. MepA subfamily.</text>
</comment>
<evidence type="ECO:0000256" key="4">
    <source>
        <dbReference type="ARBA" id="ARBA00022448"/>
    </source>
</evidence>
<feature type="transmembrane region" description="Helical" evidence="10">
    <location>
        <begin position="7"/>
        <end position="29"/>
    </location>
</feature>
<keyword evidence="8 10" id="KW-0472">Membrane</keyword>
<evidence type="ECO:0000256" key="5">
    <source>
        <dbReference type="ARBA" id="ARBA00022475"/>
    </source>
</evidence>
<feature type="transmembrane region" description="Helical" evidence="10">
    <location>
        <begin position="408"/>
        <end position="429"/>
    </location>
</feature>
<dbReference type="Pfam" id="PF01554">
    <property type="entry name" value="MatE"/>
    <property type="match status" value="2"/>
</dbReference>
<evidence type="ECO:0000256" key="7">
    <source>
        <dbReference type="ARBA" id="ARBA00022989"/>
    </source>
</evidence>
<keyword evidence="5" id="KW-1003">Cell membrane</keyword>
<protein>
    <recommendedName>
        <fullName evidence="3">Multidrug export protein MepA</fullName>
    </recommendedName>
</protein>
<dbReference type="InterPro" id="IPR048279">
    <property type="entry name" value="MdtK-like"/>
</dbReference>
<evidence type="ECO:0000256" key="9">
    <source>
        <dbReference type="ARBA" id="ARBA00023251"/>
    </source>
</evidence>
<dbReference type="PANTHER" id="PTHR43823">
    <property type="entry name" value="SPORULATION PROTEIN YKVU"/>
    <property type="match status" value="1"/>
</dbReference>
<name>A0A078MIN4_9BACL</name>
<keyword evidence="6 10" id="KW-0812">Transmembrane</keyword>
<feature type="transmembrane region" description="Helical" evidence="10">
    <location>
        <begin position="379"/>
        <end position="402"/>
    </location>
</feature>
<gene>
    <name evidence="11" type="primary">mepA_2</name>
    <name evidence="11" type="ORF">BN1050_02376</name>
</gene>
<evidence type="ECO:0000256" key="2">
    <source>
        <dbReference type="ARBA" id="ARBA00008417"/>
    </source>
</evidence>
<sequence length="435" mass="47679">METKSPRVIFFSYLIPSLIGMILMAINILVDGLFVSHGVGDRALAGVNIAVPIYSILLSISLWIGMGGATLYSIKMGEGEPHKANAIFTQAIIAAIGIVASIIALSLAFEKEMAYFFGASDAIYPYVHDYLHYILLFGLVFIIENILSIFVRNDGNPVLATISLVVAALLNIVLNYIFIFHLHLGVKGAAFATIIATFIGIVVLLTHFLKPTNLRLVKTRLEPKVVMQVLTIGLPSFIVEASAAVIVIAYNMTFSHFVGEVGITSFAVINYVHVVFIMIFIGVGAALQPITSYHYGARLFERLNVFVRIAVITGFVIGASAFILGLVANDWIIALFGIDNPKVAAYTRSGIVLFFSGYLFLGVNMVIAEFYQSIEKIRLATIIIMMRSLILFLPLLWLLPTYFGARSIWLAFPIAEGLTMLGIFGYVTMKKRSGK</sequence>
<dbReference type="PIRSF" id="PIRSF006603">
    <property type="entry name" value="DinF"/>
    <property type="match status" value="1"/>
</dbReference>
<feature type="transmembrane region" description="Helical" evidence="10">
    <location>
        <begin position="271"/>
        <end position="293"/>
    </location>
</feature>
<feature type="transmembrane region" description="Helical" evidence="10">
    <location>
        <begin position="158"/>
        <end position="182"/>
    </location>
</feature>
<feature type="transmembrane region" description="Helical" evidence="10">
    <location>
        <begin position="229"/>
        <end position="251"/>
    </location>
</feature>
<evidence type="ECO:0000313" key="11">
    <source>
        <dbReference type="EMBL" id="CEA05267.1"/>
    </source>
</evidence>
<feature type="transmembrane region" description="Helical" evidence="10">
    <location>
        <begin position="49"/>
        <end position="74"/>
    </location>
</feature>
<feature type="transmembrane region" description="Helical" evidence="10">
    <location>
        <begin position="86"/>
        <end position="110"/>
    </location>
</feature>
<feature type="transmembrane region" description="Helical" evidence="10">
    <location>
        <begin position="305"/>
        <end position="328"/>
    </location>
</feature>
<dbReference type="InterPro" id="IPR002528">
    <property type="entry name" value="MATE_fam"/>
</dbReference>
<dbReference type="GO" id="GO:0015297">
    <property type="term" value="F:antiporter activity"/>
    <property type="evidence" value="ECO:0007669"/>
    <property type="project" value="InterPro"/>
</dbReference>
<proteinExistence type="inferred from homology"/>
<dbReference type="CDD" id="cd13143">
    <property type="entry name" value="MATE_MepA_like"/>
    <property type="match status" value="1"/>
</dbReference>
<keyword evidence="7 10" id="KW-1133">Transmembrane helix</keyword>
<evidence type="ECO:0000256" key="8">
    <source>
        <dbReference type="ARBA" id="ARBA00023136"/>
    </source>
</evidence>
<accession>A0A078MIN4</accession>
<organism evidence="11">
    <name type="scientific">Metalysinibacillus saudimassiliensis</name>
    <dbReference type="NCBI Taxonomy" id="1461583"/>
    <lineage>
        <taxon>Bacteria</taxon>
        <taxon>Bacillati</taxon>
        <taxon>Bacillota</taxon>
        <taxon>Bacilli</taxon>
        <taxon>Bacillales</taxon>
        <taxon>Caryophanaceae</taxon>
        <taxon>Metalysinibacillus</taxon>
    </lineage>
</organism>
<feature type="transmembrane region" description="Helical" evidence="10">
    <location>
        <begin position="130"/>
        <end position="151"/>
    </location>
</feature>
<evidence type="ECO:0000256" key="10">
    <source>
        <dbReference type="SAM" id="Phobius"/>
    </source>
</evidence>
<dbReference type="InterPro" id="IPR045070">
    <property type="entry name" value="MATE_MepA-like"/>
</dbReference>
<comment type="subcellular location">
    <subcellularLocation>
        <location evidence="1">Cell membrane</location>
        <topology evidence="1">Multi-pass membrane protein</topology>
    </subcellularLocation>
</comment>
<reference evidence="11" key="1">
    <citation type="submission" date="2014-07" db="EMBL/GenBank/DDBJ databases">
        <authorList>
            <person name="Urmite Genomes Urmite Genomes"/>
        </authorList>
    </citation>
    <scope>NUCLEOTIDE SEQUENCE</scope>
    <source>
        <strain evidence="11">13S34_air</strain>
    </source>
</reference>
<dbReference type="EMBL" id="LN483077">
    <property type="protein sequence ID" value="CEA05267.1"/>
    <property type="molecule type" value="Genomic_DNA"/>
</dbReference>
<keyword evidence="4" id="KW-0813">Transport</keyword>
<dbReference type="PATRIC" id="fig|1461583.4.peg.2291"/>
<dbReference type="AlphaFoldDB" id="A0A078MIN4"/>
<dbReference type="HOGENOM" id="CLU_012893_0_2_9"/>
<evidence type="ECO:0000256" key="6">
    <source>
        <dbReference type="ARBA" id="ARBA00022692"/>
    </source>
</evidence>
<dbReference type="GO" id="GO:0005886">
    <property type="term" value="C:plasma membrane"/>
    <property type="evidence" value="ECO:0007669"/>
    <property type="project" value="UniProtKB-SubCell"/>
</dbReference>
<evidence type="ECO:0000256" key="1">
    <source>
        <dbReference type="ARBA" id="ARBA00004651"/>
    </source>
</evidence>
<dbReference type="GO" id="GO:0042910">
    <property type="term" value="F:xenobiotic transmembrane transporter activity"/>
    <property type="evidence" value="ECO:0007669"/>
    <property type="project" value="InterPro"/>
</dbReference>
<dbReference type="InterPro" id="IPR051327">
    <property type="entry name" value="MATE_MepA_subfamily"/>
</dbReference>
<dbReference type="GO" id="GO:0046677">
    <property type="term" value="P:response to antibiotic"/>
    <property type="evidence" value="ECO:0007669"/>
    <property type="project" value="UniProtKB-KW"/>
</dbReference>
<feature type="transmembrane region" description="Helical" evidence="10">
    <location>
        <begin position="188"/>
        <end position="209"/>
    </location>
</feature>
<evidence type="ECO:0000256" key="3">
    <source>
        <dbReference type="ARBA" id="ARBA00022106"/>
    </source>
</evidence>
<dbReference type="PANTHER" id="PTHR43823:SF4">
    <property type="entry name" value="SPORULATION PROTEIN YKVU"/>
    <property type="match status" value="1"/>
</dbReference>
<keyword evidence="9" id="KW-0046">Antibiotic resistance</keyword>
<feature type="transmembrane region" description="Helical" evidence="10">
    <location>
        <begin position="348"/>
        <end position="367"/>
    </location>
</feature>